<keyword evidence="2" id="KW-0812">Transmembrane</keyword>
<dbReference type="HOGENOM" id="CLU_2662823_0_0_11"/>
<dbReference type="Proteomes" id="UP000007882">
    <property type="component" value="Chromosome"/>
</dbReference>
<keyword evidence="2" id="KW-0472">Membrane</keyword>
<gene>
    <name evidence="3" type="ordered locus">AMIS_18670</name>
</gene>
<dbReference type="EMBL" id="AP012319">
    <property type="protein sequence ID" value="BAL87087.1"/>
    <property type="molecule type" value="Genomic_DNA"/>
</dbReference>
<dbReference type="STRING" id="512565.AMIS_18670"/>
<evidence type="ECO:0000256" key="2">
    <source>
        <dbReference type="SAM" id="Phobius"/>
    </source>
</evidence>
<feature type="transmembrane region" description="Helical" evidence="2">
    <location>
        <begin position="26"/>
        <end position="46"/>
    </location>
</feature>
<name>I0H250_ACTM4</name>
<accession>I0H250</accession>
<evidence type="ECO:0000313" key="4">
    <source>
        <dbReference type="Proteomes" id="UP000007882"/>
    </source>
</evidence>
<protein>
    <submittedName>
        <fullName evidence="3">Uncharacterized protein</fullName>
    </submittedName>
</protein>
<evidence type="ECO:0000256" key="1">
    <source>
        <dbReference type="SAM" id="MobiDB-lite"/>
    </source>
</evidence>
<keyword evidence="2" id="KW-1133">Transmembrane helix</keyword>
<keyword evidence="4" id="KW-1185">Reference proteome</keyword>
<dbReference type="PATRIC" id="fig|512565.3.peg.1878"/>
<feature type="region of interest" description="Disordered" evidence="1">
    <location>
        <begin position="52"/>
        <end position="75"/>
    </location>
</feature>
<dbReference type="AlphaFoldDB" id="I0H250"/>
<dbReference type="KEGG" id="ams:AMIS_18670"/>
<sequence>MILGLTWSTLTAGTIGANIGAGLATIFFLPFAACMLILAALAGVAIHKRRARRPVPTGPSPAAGPAAATPGPSTP</sequence>
<evidence type="ECO:0000313" key="3">
    <source>
        <dbReference type="EMBL" id="BAL87087.1"/>
    </source>
</evidence>
<organism evidence="3 4">
    <name type="scientific">Actinoplanes missouriensis (strain ATCC 14538 / DSM 43046 / CBS 188.64 / JCM 3121 / NBRC 102363 / NCIMB 12654 / NRRL B-3342 / UNCC 431)</name>
    <dbReference type="NCBI Taxonomy" id="512565"/>
    <lineage>
        <taxon>Bacteria</taxon>
        <taxon>Bacillati</taxon>
        <taxon>Actinomycetota</taxon>
        <taxon>Actinomycetes</taxon>
        <taxon>Micromonosporales</taxon>
        <taxon>Micromonosporaceae</taxon>
        <taxon>Actinoplanes</taxon>
    </lineage>
</organism>
<feature type="compositionally biased region" description="Low complexity" evidence="1">
    <location>
        <begin position="60"/>
        <end position="75"/>
    </location>
</feature>
<proteinExistence type="predicted"/>
<reference evidence="3 4" key="1">
    <citation type="submission" date="2012-02" db="EMBL/GenBank/DDBJ databases">
        <title>Complete genome sequence of Actinoplanes missouriensis 431 (= NBRC 102363).</title>
        <authorList>
            <person name="Ohnishi Y."/>
            <person name="Ishikawa J."/>
            <person name="Sekine M."/>
            <person name="Hosoyama A."/>
            <person name="Harada T."/>
            <person name="Narita H."/>
            <person name="Hata T."/>
            <person name="Konno Y."/>
            <person name="Tutikane K."/>
            <person name="Fujita N."/>
            <person name="Horinouchi S."/>
            <person name="Hayakawa M."/>
        </authorList>
    </citation>
    <scope>NUCLEOTIDE SEQUENCE [LARGE SCALE GENOMIC DNA]</scope>
    <source>
        <strain evidence="4">ATCC 14538 / DSM 43046 / CBS 188.64 / JCM 3121 / NBRC 102363 / NCIMB 12654 / NRRL B-3342 / UNCC 431</strain>
    </source>
</reference>